<reference evidence="1 2" key="1">
    <citation type="submission" date="2019-07" db="EMBL/GenBank/DDBJ databases">
        <title>Whole genome shotgun sequence of Empedobacter brevis NBRC 14943.</title>
        <authorList>
            <person name="Hosoyama A."/>
            <person name="Uohara A."/>
            <person name="Ohji S."/>
            <person name="Ichikawa N."/>
        </authorList>
    </citation>
    <scope>NUCLEOTIDE SEQUENCE [LARGE SCALE GENOMIC DNA]</scope>
    <source>
        <strain evidence="1 2">NBRC 14943</strain>
    </source>
</reference>
<organism evidence="1 2">
    <name type="scientific">Empedobacter brevis NBRC 14943 = ATCC 43319</name>
    <dbReference type="NCBI Taxonomy" id="1218108"/>
    <lineage>
        <taxon>Bacteria</taxon>
        <taxon>Pseudomonadati</taxon>
        <taxon>Bacteroidota</taxon>
        <taxon>Flavobacteriia</taxon>
        <taxon>Flavobacteriales</taxon>
        <taxon>Weeksellaceae</taxon>
        <taxon>Empedobacter</taxon>
    </lineage>
</organism>
<accession>A0A511NCI9</accession>
<dbReference type="EMBL" id="BJXC01000001">
    <property type="protein sequence ID" value="GEM50534.1"/>
    <property type="molecule type" value="Genomic_DNA"/>
</dbReference>
<dbReference type="Proteomes" id="UP000321245">
    <property type="component" value="Unassembled WGS sequence"/>
</dbReference>
<comment type="caution">
    <text evidence="1">The sequence shown here is derived from an EMBL/GenBank/DDBJ whole genome shotgun (WGS) entry which is preliminary data.</text>
</comment>
<evidence type="ECO:0000313" key="2">
    <source>
        <dbReference type="Proteomes" id="UP000321245"/>
    </source>
</evidence>
<gene>
    <name evidence="1" type="ORF">EB1_03240</name>
</gene>
<dbReference type="STRING" id="1218108.GCA_000382425_00324"/>
<protein>
    <submittedName>
        <fullName evidence="1">Uncharacterized protein</fullName>
    </submittedName>
</protein>
<sequence length="172" mass="18932">MVNAQTLTAGLYTSADGYYTVSVSQEGNDITLTEPNKVNLYRSSGGNMYYHTEPKYADYYLKVTGAQEYYTGKKGGTEYQFTYSGNSTDEVLADSIANCPLYTKYLTLSGEDELNAQVWTFCGAAALVKCTYNEQGANEYVASVIVTLKSFLEDPSTCPCTDVIPQTVWNAH</sequence>
<proteinExistence type="predicted"/>
<evidence type="ECO:0000313" key="1">
    <source>
        <dbReference type="EMBL" id="GEM50534.1"/>
    </source>
</evidence>
<dbReference type="AlphaFoldDB" id="A0A511NCI9"/>
<keyword evidence="2" id="KW-1185">Reference proteome</keyword>
<name>A0A511NCI9_9FLAO</name>